<dbReference type="EMBL" id="CM056811">
    <property type="protein sequence ID" value="KAJ8637956.1"/>
    <property type="molecule type" value="Genomic_DNA"/>
</dbReference>
<gene>
    <name evidence="1" type="ORF">MRB53_012223</name>
</gene>
<accession>A0ACC2LY08</accession>
<evidence type="ECO:0000313" key="2">
    <source>
        <dbReference type="Proteomes" id="UP001234297"/>
    </source>
</evidence>
<dbReference type="Proteomes" id="UP001234297">
    <property type="component" value="Chromosome 3"/>
</dbReference>
<reference evidence="1 2" key="1">
    <citation type="journal article" date="2022" name="Hortic Res">
        <title>A haplotype resolved chromosomal level avocado genome allows analysis of novel avocado genes.</title>
        <authorList>
            <person name="Nath O."/>
            <person name="Fletcher S.J."/>
            <person name="Hayward A."/>
            <person name="Shaw L.M."/>
            <person name="Masouleh A.K."/>
            <person name="Furtado A."/>
            <person name="Henry R.J."/>
            <person name="Mitter N."/>
        </authorList>
    </citation>
    <scope>NUCLEOTIDE SEQUENCE [LARGE SCALE GENOMIC DNA]</scope>
    <source>
        <strain evidence="2">cv. Hass</strain>
    </source>
</reference>
<name>A0ACC2LY08_PERAE</name>
<evidence type="ECO:0000313" key="1">
    <source>
        <dbReference type="EMBL" id="KAJ8637956.1"/>
    </source>
</evidence>
<protein>
    <submittedName>
        <fullName evidence="1">Uncharacterized protein</fullName>
    </submittedName>
</protein>
<keyword evidence="2" id="KW-1185">Reference proteome</keyword>
<comment type="caution">
    <text evidence="1">The sequence shown here is derived from an EMBL/GenBank/DDBJ whole genome shotgun (WGS) entry which is preliminary data.</text>
</comment>
<organism evidence="1 2">
    <name type="scientific">Persea americana</name>
    <name type="common">Avocado</name>
    <dbReference type="NCBI Taxonomy" id="3435"/>
    <lineage>
        <taxon>Eukaryota</taxon>
        <taxon>Viridiplantae</taxon>
        <taxon>Streptophyta</taxon>
        <taxon>Embryophyta</taxon>
        <taxon>Tracheophyta</taxon>
        <taxon>Spermatophyta</taxon>
        <taxon>Magnoliopsida</taxon>
        <taxon>Magnoliidae</taxon>
        <taxon>Laurales</taxon>
        <taxon>Lauraceae</taxon>
        <taxon>Persea</taxon>
    </lineage>
</organism>
<proteinExistence type="predicted"/>
<sequence length="561" mass="63923">MARGEREYQNGDLRRPKLASVVEISPTRHRHHSPERGRHSPPYYSSSDRGEVLYDSGSDRRPPYGRSDRRRGADSNGYSNPRRSPKSKTLTLANHRSDRSSDRRDRRAPFLDRDVRHGARYSGSSDDEEDLKGLSFEEYRRLKRQKLRKKLKNCIWNVTPSPPRRDREDPEAVEELPEASDVPSEVEEKVDSRNGHRNGEINHKGKNESEEELGRSSSEVESESDTDSDSGTESSPPRRRNRRGRKNKRKSKSLPSNRRRSSRKSATESDSEENSSASESLEFSSDDDRKRSRRRRSGRSRHRQEMKRQRTRTKVKRSGSESNDESEKTASESEDHDSSQSSDTKPKKKRQSNWSSSSNRSKKKKKKRVELGSESLSEGSSDSRINAKSNVKADEMKEAEIDSEGLILKEMLELQKKPALDNEPLVGPVPLPRAEGHISYGGALRPGEGDAIAQYVQQGKRIPRRGEVGLSADEIQKFETLGYVMSGSRHQRMNAIRIRKENQVYSAEDKRALAMFNYEEKAKREHKVMADLQRLVQRHIGQDVAPTHDPFAPKASEAADA</sequence>